<keyword evidence="3" id="KW-1185">Reference proteome</keyword>
<gene>
    <name evidence="2" type="ORF">BEWA_030930</name>
</gene>
<dbReference type="GeneID" id="15806984"/>
<dbReference type="EMBL" id="CP001669">
    <property type="protein sequence ID" value="AFZ80240.1"/>
    <property type="molecule type" value="Genomic_DNA"/>
</dbReference>
<dbReference type="eggNOG" id="ENOG502S29J">
    <property type="taxonomic scope" value="Eukaryota"/>
</dbReference>
<feature type="chain" id="PRO_5003939321" description="Signal peptide-containing protein" evidence="1">
    <location>
        <begin position="17"/>
        <end position="378"/>
    </location>
</feature>
<evidence type="ECO:0000313" key="2">
    <source>
        <dbReference type="EMBL" id="AFZ80240.1"/>
    </source>
</evidence>
<dbReference type="OrthoDB" id="361007at2759"/>
<reference evidence="2 3" key="1">
    <citation type="journal article" date="2012" name="BMC Genomics">
        <title>Comparative genomic analysis and phylogenetic position of Theileria equi.</title>
        <authorList>
            <person name="Kappmeyer L.S."/>
            <person name="Thiagarajan M."/>
            <person name="Herndon D.R."/>
            <person name="Ramsay J.D."/>
            <person name="Caler E."/>
            <person name="Djikeng A."/>
            <person name="Gillespie J.J."/>
            <person name="Lau A.O."/>
            <person name="Roalson E.H."/>
            <person name="Silva J.C."/>
            <person name="Silva M.G."/>
            <person name="Suarez C.E."/>
            <person name="Ueti M.W."/>
            <person name="Nene V.M."/>
            <person name="Mealey R.H."/>
            <person name="Knowles D.P."/>
            <person name="Brayton K.A."/>
        </authorList>
    </citation>
    <scope>NUCLEOTIDE SEQUENCE [LARGE SCALE GENOMIC DNA]</scope>
    <source>
        <strain evidence="2 3">WA</strain>
    </source>
</reference>
<evidence type="ECO:0000256" key="1">
    <source>
        <dbReference type="SAM" id="SignalP"/>
    </source>
</evidence>
<dbReference type="Proteomes" id="UP000031512">
    <property type="component" value="Chromosome 1"/>
</dbReference>
<dbReference type="RefSeq" id="XP_004829906.1">
    <property type="nucleotide sequence ID" value="XM_004829849.1"/>
</dbReference>
<evidence type="ECO:0000313" key="3">
    <source>
        <dbReference type="Proteomes" id="UP000031512"/>
    </source>
</evidence>
<dbReference type="KEGG" id="beq:BEWA_030930"/>
<keyword evidence="1" id="KW-0732">Signal</keyword>
<name>L0AXE5_THEEQ</name>
<dbReference type="VEuPathDB" id="PiroplasmaDB:BEWA_030930"/>
<organism evidence="2 3">
    <name type="scientific">Theileria equi strain WA</name>
    <dbReference type="NCBI Taxonomy" id="1537102"/>
    <lineage>
        <taxon>Eukaryota</taxon>
        <taxon>Sar</taxon>
        <taxon>Alveolata</taxon>
        <taxon>Apicomplexa</taxon>
        <taxon>Aconoidasida</taxon>
        <taxon>Piroplasmida</taxon>
        <taxon>Theileriidae</taxon>
        <taxon>Theileria</taxon>
    </lineage>
</organism>
<protein>
    <recommendedName>
        <fullName evidence="4">Signal peptide-containing protein</fullName>
    </recommendedName>
</protein>
<feature type="signal peptide" evidence="1">
    <location>
        <begin position="1"/>
        <end position="16"/>
    </location>
</feature>
<dbReference type="AlphaFoldDB" id="L0AXE5"/>
<accession>L0AXE5</accession>
<sequence>MQYVLIISKIIAFVSQFHLPTTHCTEKGNTEDSTGNISVTGYINIKNETYRATCNCPSHIETLENMVYRNKGLCQPSKLKVRSHNVIPSDKYSVIYNIFKRIPLDDFVEIKDTHISSMDGRITKKSLFSPGGDLGLFIQTLFIMFNGQASSEDMVTNLMRQYVQSMPPKSKFSHATDEDAISDICKALQWDSIDLTNINSSYQLQVKELITKYYGDRYLQFLSQVYRDNPEKNSTFKALGHGAIGLIIHSVNAFYNILWDKNDQTWEKMKLDILHGEFKPEFIVEISVSRGCELAEKSPIITPKVDNKQILVYTEYAANIKRKNIATFIYKSPDLKTRSHTFDEILLQLDRYGKYIVKNIYSFQLIYQWKILVCEIST</sequence>
<proteinExistence type="predicted"/>
<evidence type="ECO:0008006" key="4">
    <source>
        <dbReference type="Google" id="ProtNLM"/>
    </source>
</evidence>